<evidence type="ECO:0000259" key="1">
    <source>
        <dbReference type="Pfam" id="PF18475"/>
    </source>
</evidence>
<reference evidence="2 3" key="1">
    <citation type="submission" date="2021-03" db="EMBL/GenBank/DDBJ databases">
        <title>Lysobacter sp. nov. isolated from soil of gangwondo yeongwol, south Korea.</title>
        <authorList>
            <person name="Kim K.R."/>
            <person name="Kim K.H."/>
            <person name="Jeon C.O."/>
        </authorList>
    </citation>
    <scope>NUCLEOTIDE SEQUENCE [LARGE SCALE GENOMIC DNA]</scope>
    <source>
        <strain evidence="2 3">R19</strain>
    </source>
</reference>
<dbReference type="InterPro" id="IPR041494">
    <property type="entry name" value="PIN7"/>
</dbReference>
<feature type="domain" description="PIN-like" evidence="1">
    <location>
        <begin position="7"/>
        <end position="107"/>
    </location>
</feature>
<accession>A0A975ASF2</accession>
<gene>
    <name evidence="2" type="ORF">I8J32_002825</name>
</gene>
<keyword evidence="3" id="KW-1185">Reference proteome</keyword>
<dbReference type="EMBL" id="CP071518">
    <property type="protein sequence ID" value="QSX78874.1"/>
    <property type="molecule type" value="Genomic_DNA"/>
</dbReference>
<evidence type="ECO:0000313" key="3">
    <source>
        <dbReference type="Proteomes" id="UP000639274"/>
    </source>
</evidence>
<organism evidence="2 3">
    <name type="scientific">Agrilutibacter solisilvae</name>
    <dbReference type="NCBI Taxonomy" id="2763317"/>
    <lineage>
        <taxon>Bacteria</taxon>
        <taxon>Pseudomonadati</taxon>
        <taxon>Pseudomonadota</taxon>
        <taxon>Gammaproteobacteria</taxon>
        <taxon>Lysobacterales</taxon>
        <taxon>Lysobacteraceae</taxon>
        <taxon>Agrilutibacter</taxon>
    </lineage>
</organism>
<name>A0A975ASF2_9GAMM</name>
<sequence>MTMPFFLIDFENVQPKALDRLRPGEHRIKVFLGQHQGRLMLELVRALQPFGSDAEYIQIQGSGPDAVDFHIAFYIGRLAAAHPQATFNIISKDRGFDPLVRHLGTLGIACQRLPEIPDSGLAPGAAAAPAAGGAKPARSGKAARVVKAAPKPAAKAVAKAAPKAVAKVAPADPKCPPGPAKVVTARAGAATVVARLKKMRTRPARLGTLRSSIRAMFVPALDDATLDAVLQSLQGSGKVKVSGTKVTYSVEA</sequence>
<dbReference type="Pfam" id="PF18475">
    <property type="entry name" value="PIN7"/>
    <property type="match status" value="1"/>
</dbReference>
<dbReference type="AlphaFoldDB" id="A0A975ASF2"/>
<protein>
    <recommendedName>
        <fullName evidence="1">PIN-like domain-containing protein</fullName>
    </recommendedName>
</protein>
<dbReference type="Proteomes" id="UP000639274">
    <property type="component" value="Chromosome"/>
</dbReference>
<evidence type="ECO:0000313" key="2">
    <source>
        <dbReference type="EMBL" id="QSX78874.1"/>
    </source>
</evidence>
<proteinExistence type="predicted"/>
<dbReference type="KEGG" id="lsf:I8J32_002825"/>